<evidence type="ECO:0000313" key="7">
    <source>
        <dbReference type="Proteomes" id="UP000018766"/>
    </source>
</evidence>
<dbReference type="Gene3D" id="3.40.190.10">
    <property type="entry name" value="Periplasmic binding protein-like II"/>
    <property type="match status" value="2"/>
</dbReference>
<dbReference type="FunFam" id="1.10.10.10:FF:000001">
    <property type="entry name" value="LysR family transcriptional regulator"/>
    <property type="match status" value="1"/>
</dbReference>
<evidence type="ECO:0000256" key="3">
    <source>
        <dbReference type="ARBA" id="ARBA00023125"/>
    </source>
</evidence>
<evidence type="ECO:0000256" key="2">
    <source>
        <dbReference type="ARBA" id="ARBA00023015"/>
    </source>
</evidence>
<dbReference type="PANTHER" id="PTHR30419:SF8">
    <property type="entry name" value="NITROGEN ASSIMILATION TRANSCRIPTIONAL ACTIVATOR-RELATED"/>
    <property type="match status" value="1"/>
</dbReference>
<dbReference type="RefSeq" id="WP_023950586.1">
    <property type="nucleotide sequence ID" value="NZ_AYSV01000072.1"/>
</dbReference>
<evidence type="ECO:0000256" key="1">
    <source>
        <dbReference type="ARBA" id="ARBA00009437"/>
    </source>
</evidence>
<name>V8G6P9_9BURK</name>
<proteinExistence type="inferred from homology"/>
<dbReference type="EMBL" id="AYSV01000072">
    <property type="protein sequence ID" value="ETD72214.1"/>
    <property type="molecule type" value="Genomic_DNA"/>
</dbReference>
<dbReference type="Pfam" id="PF03466">
    <property type="entry name" value="LysR_substrate"/>
    <property type="match status" value="1"/>
</dbReference>
<dbReference type="GO" id="GO:0003677">
    <property type="term" value="F:DNA binding"/>
    <property type="evidence" value="ECO:0007669"/>
    <property type="project" value="UniProtKB-KW"/>
</dbReference>
<keyword evidence="7" id="KW-1185">Reference proteome</keyword>
<dbReference type="InterPro" id="IPR050950">
    <property type="entry name" value="HTH-type_LysR_regulators"/>
</dbReference>
<dbReference type="SUPFAM" id="SSF46785">
    <property type="entry name" value="Winged helix' DNA-binding domain"/>
    <property type="match status" value="1"/>
</dbReference>
<gene>
    <name evidence="6" type="ORF">V757_05550</name>
</gene>
<keyword evidence="4" id="KW-0804">Transcription</keyword>
<reference evidence="6 7" key="1">
    <citation type="submission" date="2013-11" db="EMBL/GenBank/DDBJ databases">
        <title>Genomic analysis of Pelistega sp. HM-7.</title>
        <authorList>
            <person name="Kumbhare S.V."/>
            <person name="Shetty S.A."/>
            <person name="Sharma O."/>
            <person name="Dhotre D.P."/>
        </authorList>
    </citation>
    <scope>NUCLEOTIDE SEQUENCE [LARGE SCALE GENOMIC DNA]</scope>
    <source>
        <strain evidence="6 7">HM-7</strain>
    </source>
</reference>
<dbReference type="Pfam" id="PF00126">
    <property type="entry name" value="HTH_1"/>
    <property type="match status" value="1"/>
</dbReference>
<dbReference type="OrthoDB" id="8679465at2"/>
<dbReference type="InterPro" id="IPR005119">
    <property type="entry name" value="LysR_subst-bd"/>
</dbReference>
<keyword evidence="2" id="KW-0805">Transcription regulation</keyword>
<dbReference type="PANTHER" id="PTHR30419">
    <property type="entry name" value="HTH-TYPE TRANSCRIPTIONAL REGULATOR YBHD"/>
    <property type="match status" value="1"/>
</dbReference>
<dbReference type="SUPFAM" id="SSF53850">
    <property type="entry name" value="Periplasmic binding protein-like II"/>
    <property type="match status" value="1"/>
</dbReference>
<dbReference type="InterPro" id="IPR000847">
    <property type="entry name" value="LysR_HTH_N"/>
</dbReference>
<sequence>MSKNVTLKQMRYFVSAARVGRFSIAALHEHVSQSAITSAVLSLEEELGVLLFDRLQHGVSLTEAGQAFYRHAVFILDSVKEAMTLPELKTIHGVSGCIKVGASYTMLGYFLPELIARFKKANPLVTIDLYDMTLDEMERGLRSGEIEIAIGSISNIQERHHYETELLIRSTRRLWLSATHPLGEKEQVTLEDIAPYPYIMITVDNALEFTEKFWKEANLTPNYVLKTSSLESVRGFVGQGLGVTILSDMVYRSWSLDGKKINAIKIANGVPDLEGGVFWLKNKKLSKASEAFNQFLAYASVK</sequence>
<accession>V8G6P9</accession>
<dbReference type="GO" id="GO:0003700">
    <property type="term" value="F:DNA-binding transcription factor activity"/>
    <property type="evidence" value="ECO:0007669"/>
    <property type="project" value="InterPro"/>
</dbReference>
<feature type="domain" description="HTH lysR-type" evidence="5">
    <location>
        <begin position="5"/>
        <end position="62"/>
    </location>
</feature>
<comment type="caution">
    <text evidence="6">The sequence shown here is derived from an EMBL/GenBank/DDBJ whole genome shotgun (WGS) entry which is preliminary data.</text>
</comment>
<comment type="similarity">
    <text evidence="1">Belongs to the LysR transcriptional regulatory family.</text>
</comment>
<dbReference type="AlphaFoldDB" id="V8G6P9"/>
<evidence type="ECO:0000313" key="6">
    <source>
        <dbReference type="EMBL" id="ETD72214.1"/>
    </source>
</evidence>
<dbReference type="PRINTS" id="PR00039">
    <property type="entry name" value="HTHLYSR"/>
</dbReference>
<dbReference type="InterPro" id="IPR036390">
    <property type="entry name" value="WH_DNA-bd_sf"/>
</dbReference>
<dbReference type="Proteomes" id="UP000018766">
    <property type="component" value="Unassembled WGS sequence"/>
</dbReference>
<dbReference type="Gene3D" id="1.10.10.10">
    <property type="entry name" value="Winged helix-like DNA-binding domain superfamily/Winged helix DNA-binding domain"/>
    <property type="match status" value="1"/>
</dbReference>
<evidence type="ECO:0000259" key="5">
    <source>
        <dbReference type="PROSITE" id="PS50931"/>
    </source>
</evidence>
<dbReference type="PROSITE" id="PS50931">
    <property type="entry name" value="HTH_LYSR"/>
    <property type="match status" value="1"/>
</dbReference>
<organism evidence="6 7">
    <name type="scientific">Pelistega indica</name>
    <dbReference type="NCBI Taxonomy" id="1414851"/>
    <lineage>
        <taxon>Bacteria</taxon>
        <taxon>Pseudomonadati</taxon>
        <taxon>Pseudomonadota</taxon>
        <taxon>Betaproteobacteria</taxon>
        <taxon>Burkholderiales</taxon>
        <taxon>Alcaligenaceae</taxon>
        <taxon>Pelistega</taxon>
    </lineage>
</organism>
<protein>
    <submittedName>
        <fullName evidence="6">LysR family transcriptional regulator</fullName>
    </submittedName>
</protein>
<evidence type="ECO:0000256" key="4">
    <source>
        <dbReference type="ARBA" id="ARBA00023163"/>
    </source>
</evidence>
<keyword evidence="3" id="KW-0238">DNA-binding</keyword>
<dbReference type="GO" id="GO:0005829">
    <property type="term" value="C:cytosol"/>
    <property type="evidence" value="ECO:0007669"/>
    <property type="project" value="TreeGrafter"/>
</dbReference>
<dbReference type="InterPro" id="IPR036388">
    <property type="entry name" value="WH-like_DNA-bd_sf"/>
</dbReference>